<dbReference type="PANTHER" id="PTHR12526">
    <property type="entry name" value="GLYCOSYLTRANSFERASE"/>
    <property type="match status" value="1"/>
</dbReference>
<evidence type="ECO:0000259" key="3">
    <source>
        <dbReference type="Pfam" id="PF00534"/>
    </source>
</evidence>
<sequence length="333" mass="38849">MATAPDQGEYSRHFEQAGYKVVHRPYPGGWNIIARIRYWIWFTEFLTRENYDVVHIHSHAIMWEMALCAWLAGKRSVYTFHSIFVSHFYSYPYHVLQRWSAKKIFRCRFQSISHSVYEHELKHYRNKTKKVYNWYGENRFFPASNGEKIKNREELGIPADALVIISIGGCSSIKRHEEIIKALPLITKHYPNLQYLHLGKGEAEKGERELAVELGVDKCVRFFGNQTDIRRYLVASDIYLMTSKHEGISITTIEAMACGIPAILYNVTGLRDFNQTGENSLLIPEDHTILAEKIIYLHTHPEVSTRLSARAKEMVNETYHLKKNAEEIYQLYS</sequence>
<dbReference type="EMBL" id="VSSQ01021874">
    <property type="protein sequence ID" value="MPM67759.1"/>
    <property type="molecule type" value="Genomic_DNA"/>
</dbReference>
<keyword evidence="2 5" id="KW-0808">Transferase</keyword>
<gene>
    <name evidence="5" type="primary">bshA_14</name>
    <name evidence="5" type="ORF">SDC9_114683</name>
</gene>
<accession>A0A645BQR1</accession>
<evidence type="ECO:0000256" key="1">
    <source>
        <dbReference type="ARBA" id="ARBA00022676"/>
    </source>
</evidence>
<feature type="domain" description="Glycosyl transferase family 1" evidence="3">
    <location>
        <begin position="149"/>
        <end position="313"/>
    </location>
</feature>
<keyword evidence="1 5" id="KW-0328">Glycosyltransferase</keyword>
<reference evidence="5" key="1">
    <citation type="submission" date="2019-08" db="EMBL/GenBank/DDBJ databases">
        <authorList>
            <person name="Kucharzyk K."/>
            <person name="Murdoch R.W."/>
            <person name="Higgins S."/>
            <person name="Loffler F."/>
        </authorList>
    </citation>
    <scope>NUCLEOTIDE SEQUENCE</scope>
</reference>
<dbReference type="Pfam" id="PF13439">
    <property type="entry name" value="Glyco_transf_4"/>
    <property type="match status" value="1"/>
</dbReference>
<evidence type="ECO:0000313" key="5">
    <source>
        <dbReference type="EMBL" id="MPM67759.1"/>
    </source>
</evidence>
<dbReference type="Pfam" id="PF00534">
    <property type="entry name" value="Glycos_transf_1"/>
    <property type="match status" value="1"/>
</dbReference>
<evidence type="ECO:0000259" key="4">
    <source>
        <dbReference type="Pfam" id="PF13439"/>
    </source>
</evidence>
<dbReference type="PANTHER" id="PTHR12526:SF629">
    <property type="entry name" value="TEICHURONIC ACID BIOSYNTHESIS GLYCOSYLTRANSFERASE TUAH-RELATED"/>
    <property type="match status" value="1"/>
</dbReference>
<dbReference type="AlphaFoldDB" id="A0A645BQR1"/>
<dbReference type="InterPro" id="IPR001296">
    <property type="entry name" value="Glyco_trans_1"/>
</dbReference>
<dbReference type="SUPFAM" id="SSF53756">
    <property type="entry name" value="UDP-Glycosyltransferase/glycogen phosphorylase"/>
    <property type="match status" value="1"/>
</dbReference>
<evidence type="ECO:0000256" key="2">
    <source>
        <dbReference type="ARBA" id="ARBA00022679"/>
    </source>
</evidence>
<dbReference type="EC" id="2.4.1.-" evidence="5"/>
<dbReference type="GO" id="GO:0016757">
    <property type="term" value="F:glycosyltransferase activity"/>
    <property type="evidence" value="ECO:0007669"/>
    <property type="project" value="UniProtKB-KW"/>
</dbReference>
<comment type="caution">
    <text evidence="5">The sequence shown here is derived from an EMBL/GenBank/DDBJ whole genome shotgun (WGS) entry which is preliminary data.</text>
</comment>
<protein>
    <submittedName>
        <fullName evidence="5">N-acetyl-alpha-D-glucosaminyl L-malate synthase</fullName>
        <ecNumber evidence="5">2.4.1.-</ecNumber>
    </submittedName>
</protein>
<dbReference type="Gene3D" id="3.40.50.2000">
    <property type="entry name" value="Glycogen Phosphorylase B"/>
    <property type="match status" value="2"/>
</dbReference>
<dbReference type="InterPro" id="IPR028098">
    <property type="entry name" value="Glyco_trans_4-like_N"/>
</dbReference>
<proteinExistence type="predicted"/>
<name>A0A645BQR1_9ZZZZ</name>
<organism evidence="5">
    <name type="scientific">bioreactor metagenome</name>
    <dbReference type="NCBI Taxonomy" id="1076179"/>
    <lineage>
        <taxon>unclassified sequences</taxon>
        <taxon>metagenomes</taxon>
        <taxon>ecological metagenomes</taxon>
    </lineage>
</organism>
<feature type="domain" description="Glycosyltransferase subfamily 4-like N-terminal" evidence="4">
    <location>
        <begin position="14"/>
        <end position="125"/>
    </location>
</feature>